<protein>
    <recommendedName>
        <fullName evidence="4">Iron uptake protein</fullName>
    </recommendedName>
</protein>
<sequence>MLLTNNIQSVSDSLVSGTKAAQKRKAVLRRLALLAGVCAVCFLTAHLIMLAALRLPYEDTRLKTDLGGMLVAALLPVLVLMGFAGRRHLWGITLCLLACGAAALTALLPR</sequence>
<feature type="transmembrane region" description="Helical" evidence="1">
    <location>
        <begin position="89"/>
        <end position="108"/>
    </location>
</feature>
<dbReference type="RefSeq" id="WP_166121227.1">
    <property type="nucleotide sequence ID" value="NZ_JAPIUX010000004.1"/>
</dbReference>
<keyword evidence="1" id="KW-0472">Membrane</keyword>
<feature type="transmembrane region" description="Helical" evidence="1">
    <location>
        <begin position="66"/>
        <end position="84"/>
    </location>
</feature>
<dbReference type="Proteomes" id="UP001526446">
    <property type="component" value="Unassembled WGS sequence"/>
</dbReference>
<evidence type="ECO:0000256" key="1">
    <source>
        <dbReference type="SAM" id="Phobius"/>
    </source>
</evidence>
<proteinExistence type="predicted"/>
<evidence type="ECO:0008006" key="4">
    <source>
        <dbReference type="Google" id="ProtNLM"/>
    </source>
</evidence>
<comment type="caution">
    <text evidence="2">The sequence shown here is derived from an EMBL/GenBank/DDBJ whole genome shotgun (WGS) entry which is preliminary data.</text>
</comment>
<evidence type="ECO:0000313" key="2">
    <source>
        <dbReference type="EMBL" id="MCX2561090.1"/>
    </source>
</evidence>
<name>A0ABT3Q736_9PROT</name>
<accession>A0ABT3Q736</accession>
<reference evidence="2 3" key="1">
    <citation type="submission" date="2022-11" db="EMBL/GenBank/DDBJ databases">
        <title>Genome sequencing of Acetobacter type strain.</title>
        <authorList>
            <person name="Heo J."/>
            <person name="Lee D."/>
            <person name="Han B.-H."/>
            <person name="Hong S.-B."/>
            <person name="Kwon S.-W."/>
        </authorList>
    </citation>
    <scope>NUCLEOTIDE SEQUENCE [LARGE SCALE GENOMIC DNA]</scope>
    <source>
        <strain evidence="2 3">KACC 21251</strain>
    </source>
</reference>
<keyword evidence="1" id="KW-1133">Transmembrane helix</keyword>
<organism evidence="2 3">
    <name type="scientific">Acetobacter farinalis</name>
    <dbReference type="NCBI Taxonomy" id="1260984"/>
    <lineage>
        <taxon>Bacteria</taxon>
        <taxon>Pseudomonadati</taxon>
        <taxon>Pseudomonadota</taxon>
        <taxon>Alphaproteobacteria</taxon>
        <taxon>Acetobacterales</taxon>
        <taxon>Acetobacteraceae</taxon>
        <taxon>Acetobacter</taxon>
    </lineage>
</organism>
<gene>
    <name evidence="2" type="ORF">OQ252_06720</name>
</gene>
<dbReference type="EMBL" id="JAPIUX010000004">
    <property type="protein sequence ID" value="MCX2561090.1"/>
    <property type="molecule type" value="Genomic_DNA"/>
</dbReference>
<evidence type="ECO:0000313" key="3">
    <source>
        <dbReference type="Proteomes" id="UP001526446"/>
    </source>
</evidence>
<keyword evidence="1" id="KW-0812">Transmembrane</keyword>
<keyword evidence="3" id="KW-1185">Reference proteome</keyword>
<feature type="transmembrane region" description="Helical" evidence="1">
    <location>
        <begin position="31"/>
        <end position="54"/>
    </location>
</feature>